<dbReference type="AlphaFoldDB" id="A0A7S4PX33"/>
<reference evidence="3" key="1">
    <citation type="submission" date="2021-01" db="EMBL/GenBank/DDBJ databases">
        <authorList>
            <person name="Corre E."/>
            <person name="Pelletier E."/>
            <person name="Niang G."/>
            <person name="Scheremetjew M."/>
            <person name="Finn R."/>
            <person name="Kale V."/>
            <person name="Holt S."/>
            <person name="Cochrane G."/>
            <person name="Meng A."/>
            <person name="Brown T."/>
            <person name="Cohen L."/>
        </authorList>
    </citation>
    <scope>NUCLEOTIDE SEQUENCE</scope>
    <source>
        <strain evidence="3">CCMP3105</strain>
    </source>
</reference>
<dbReference type="InterPro" id="IPR001202">
    <property type="entry name" value="WW_dom"/>
</dbReference>
<accession>A0A7S4PX33</accession>
<dbReference type="PROSITE" id="PS01159">
    <property type="entry name" value="WW_DOMAIN_1"/>
    <property type="match status" value="1"/>
</dbReference>
<dbReference type="InterPro" id="IPR036020">
    <property type="entry name" value="WW_dom_sf"/>
</dbReference>
<dbReference type="PROSITE" id="PS50020">
    <property type="entry name" value="WW_DOMAIN_2"/>
    <property type="match status" value="1"/>
</dbReference>
<dbReference type="Gene3D" id="2.20.70.10">
    <property type="match status" value="1"/>
</dbReference>
<dbReference type="CDD" id="cd00201">
    <property type="entry name" value="WW"/>
    <property type="match status" value="1"/>
</dbReference>
<evidence type="ECO:0000256" key="1">
    <source>
        <dbReference type="SAM" id="MobiDB-lite"/>
    </source>
</evidence>
<dbReference type="SUPFAM" id="SSF51045">
    <property type="entry name" value="WW domain"/>
    <property type="match status" value="1"/>
</dbReference>
<gene>
    <name evidence="3" type="ORF">AMON00008_LOCUS5119</name>
</gene>
<sequence length="733" mass="80701">MPAALRRGFEGVADGSTGTSRLTDLAGRDVQLSEAFFTRGPLCSFSYLYGWGNRPLSVPGSRSQSWLFMPLISLGLLGMEERSGLAPWSVGSRARVGGDQAAFWRREASDVIQAYGEWFVEVHADQRRHSSVAAILSDPSRWGSSRDHLSGPEQEAVTPSKVMGMLTSLMARFAEWSPSNVNEGAALRSYSTPSHRRVQGLPRTKDSIVAGAHALLGPTDEDDETLRRRIADAIKRHPLPAQWKAVTSRSGEVYYWNRQTSVTSWSHPYADVTEELVMAVRDCQSVGMTRLRQDRLNHWARSWHEAACHELSRWRSVAAGDGAAYFYRLPEDGSATEVESTTWEDPRQVQDTRLRFQVDVLAYLLSLPAPDIAGGPSADSAGAVANIQSGQEARTRQGPLRTPTASSQHSSSLSLASRMTERRVPRATSSTSGYSCQRGAQMATRRTRDGRLFSVEPLPTDNSCGFHGLGISREEAARLLLKSRGDQQVMEWVTADLKQLMASLLETGDRERLPQAIGGDAKLWASIVRFFEAQNNVDEGRRKTLVLLRDVASDSAVQEEAARSGRVASALAVSGGQDVLEALQRLLSALKAEVGSMSSGPAKLQLMHRLMECKTEAKSLAALVSANEEADKELLRLCQVHFGDYVEWMGNDSSFWLSFLRNVSGESTGGLLDALAKVLRLTVRVWSEVRMQNGTSSAPPDLELVHEACHGGKEVDLFFQQNRNHYDRLVPCK</sequence>
<name>A0A7S4PX33_9DINO</name>
<evidence type="ECO:0000313" key="3">
    <source>
        <dbReference type="EMBL" id="CAE4565500.1"/>
    </source>
</evidence>
<feature type="domain" description="WW" evidence="2">
    <location>
        <begin position="237"/>
        <end position="270"/>
    </location>
</feature>
<evidence type="ECO:0000259" key="2">
    <source>
        <dbReference type="PROSITE" id="PS50020"/>
    </source>
</evidence>
<feature type="compositionally biased region" description="Low complexity" evidence="1">
    <location>
        <begin position="405"/>
        <end position="417"/>
    </location>
</feature>
<proteinExistence type="predicted"/>
<organism evidence="3">
    <name type="scientific">Alexandrium monilatum</name>
    <dbReference type="NCBI Taxonomy" id="311494"/>
    <lineage>
        <taxon>Eukaryota</taxon>
        <taxon>Sar</taxon>
        <taxon>Alveolata</taxon>
        <taxon>Dinophyceae</taxon>
        <taxon>Gonyaulacales</taxon>
        <taxon>Pyrocystaceae</taxon>
        <taxon>Alexandrium</taxon>
    </lineage>
</organism>
<dbReference type="SMART" id="SM00456">
    <property type="entry name" value="WW"/>
    <property type="match status" value="1"/>
</dbReference>
<feature type="region of interest" description="Disordered" evidence="1">
    <location>
        <begin position="388"/>
        <end position="441"/>
    </location>
</feature>
<dbReference type="EMBL" id="HBNR01007795">
    <property type="protein sequence ID" value="CAE4565500.1"/>
    <property type="molecule type" value="Transcribed_RNA"/>
</dbReference>
<protein>
    <recommendedName>
        <fullName evidence="2">WW domain-containing protein</fullName>
    </recommendedName>
</protein>
<dbReference type="Pfam" id="PF00397">
    <property type="entry name" value="WW"/>
    <property type="match status" value="1"/>
</dbReference>